<reference evidence="1 2" key="1">
    <citation type="journal article" date="2023" name="Commun. Biol.">
        <title>Genome analysis of Parmales, the sister group of diatoms, reveals the evolutionary specialization of diatoms from phago-mixotrophs to photoautotrophs.</title>
        <authorList>
            <person name="Ban H."/>
            <person name="Sato S."/>
            <person name="Yoshikawa S."/>
            <person name="Yamada K."/>
            <person name="Nakamura Y."/>
            <person name="Ichinomiya M."/>
            <person name="Sato N."/>
            <person name="Blanc-Mathieu R."/>
            <person name="Endo H."/>
            <person name="Kuwata A."/>
            <person name="Ogata H."/>
        </authorList>
    </citation>
    <scope>NUCLEOTIDE SEQUENCE [LARGE SCALE GENOMIC DNA]</scope>
</reference>
<dbReference type="EMBL" id="BRYB01001473">
    <property type="protein sequence ID" value="GMI26569.1"/>
    <property type="molecule type" value="Genomic_DNA"/>
</dbReference>
<evidence type="ECO:0000313" key="1">
    <source>
        <dbReference type="EMBL" id="GMI26569.1"/>
    </source>
</evidence>
<protein>
    <submittedName>
        <fullName evidence="1">Uncharacterized protein</fullName>
    </submittedName>
</protein>
<dbReference type="Proteomes" id="UP001165060">
    <property type="component" value="Unassembled WGS sequence"/>
</dbReference>
<gene>
    <name evidence="1" type="ORF">TeGR_g4964</name>
</gene>
<dbReference type="InterPro" id="IPR023296">
    <property type="entry name" value="Glyco_hydro_beta-prop_sf"/>
</dbReference>
<proteinExistence type="predicted"/>
<dbReference type="SUPFAM" id="SSF75005">
    <property type="entry name" value="Arabinanase/levansucrase/invertase"/>
    <property type="match status" value="1"/>
</dbReference>
<keyword evidence="2" id="KW-1185">Reference proteome</keyword>
<sequence length="305" mass="33774">MPVQGNYFDINGPSVIRAPDWLPDRHDEYYMYFAHHAGKGIRLAVAPHPSGPWRMISDSVVGIKGGRVHGHIASPELVVDAANRRLVMYIHGFAQPTNVSSKYQCTKITSSPDGVSFESIGSGDCIADFYLRVWKYEDMWYGNAKDKLYRFADPINGPFEERDAKYGKLFGGDVTTVRHVSVLREAADSPVLRVFYTRVGDAPERVVEGVLDMSKDWSRWKVVDARDVIEPVESWEGADEQVEKSKNGSVKARVNQLRDPFVLCVPGGESGAGEHFLYYAAGGESAIGVTRLPDSSPCVPLPQPP</sequence>
<accession>A0ABQ6MIL1</accession>
<comment type="caution">
    <text evidence="1">The sequence shown here is derived from an EMBL/GenBank/DDBJ whole genome shotgun (WGS) entry which is preliminary data.</text>
</comment>
<organism evidence="1 2">
    <name type="scientific">Tetraparma gracilis</name>
    <dbReference type="NCBI Taxonomy" id="2962635"/>
    <lineage>
        <taxon>Eukaryota</taxon>
        <taxon>Sar</taxon>
        <taxon>Stramenopiles</taxon>
        <taxon>Ochrophyta</taxon>
        <taxon>Bolidophyceae</taxon>
        <taxon>Parmales</taxon>
        <taxon>Triparmaceae</taxon>
        <taxon>Tetraparma</taxon>
    </lineage>
</organism>
<name>A0ABQ6MIL1_9STRA</name>
<dbReference type="Gene3D" id="2.115.10.20">
    <property type="entry name" value="Glycosyl hydrolase domain, family 43"/>
    <property type="match status" value="1"/>
</dbReference>
<evidence type="ECO:0000313" key="2">
    <source>
        <dbReference type="Proteomes" id="UP001165060"/>
    </source>
</evidence>